<dbReference type="KEGG" id="cik:H0194_06845"/>
<dbReference type="EMBL" id="CP059404">
    <property type="protein sequence ID" value="QNE88807.1"/>
    <property type="molecule type" value="Genomic_DNA"/>
</dbReference>
<feature type="region of interest" description="Disordered" evidence="1">
    <location>
        <begin position="101"/>
        <end position="134"/>
    </location>
</feature>
<feature type="compositionally biased region" description="Basic and acidic residues" evidence="1">
    <location>
        <begin position="101"/>
        <end position="111"/>
    </location>
</feature>
<name>A0A7G7CMJ1_9CORY</name>
<sequence>MTTENNNKALVAMLKGAGLSAREVVEEFATRFREDRAATTPSTAANYGTTEQTGNLVDRATEFVKDMAGSVSRAAEATRATPAFADAKDKIGTAFTEAKSTVEEKVKKKDAPNTTPPQDNDIIDGEVINPDNPQ</sequence>
<dbReference type="AlphaFoldDB" id="A0A7G7CMJ1"/>
<dbReference type="NCBIfam" id="NF040480">
    <property type="entry name" value="CGLAU_01105_fam"/>
    <property type="match status" value="1"/>
</dbReference>
<dbReference type="Proteomes" id="UP000515743">
    <property type="component" value="Chromosome"/>
</dbReference>
<evidence type="ECO:0000313" key="3">
    <source>
        <dbReference type="Proteomes" id="UP000515743"/>
    </source>
</evidence>
<proteinExistence type="predicted"/>
<evidence type="ECO:0000256" key="1">
    <source>
        <dbReference type="SAM" id="MobiDB-lite"/>
    </source>
</evidence>
<protein>
    <submittedName>
        <fullName evidence="2">Uncharacterized protein</fullName>
    </submittedName>
</protein>
<organism evidence="2 3">
    <name type="scientific">Corynebacterium incognita</name>
    <dbReference type="NCBI Taxonomy" id="2754725"/>
    <lineage>
        <taxon>Bacteria</taxon>
        <taxon>Bacillati</taxon>
        <taxon>Actinomycetota</taxon>
        <taxon>Actinomycetes</taxon>
        <taxon>Mycobacteriales</taxon>
        <taxon>Corynebacteriaceae</taxon>
        <taxon>Corynebacterium</taxon>
    </lineage>
</organism>
<keyword evidence="3" id="KW-1185">Reference proteome</keyword>
<evidence type="ECO:0000313" key="2">
    <source>
        <dbReference type="EMBL" id="QNE88807.1"/>
    </source>
</evidence>
<accession>A0A7G7CMJ1</accession>
<reference evidence="2 3" key="1">
    <citation type="submission" date="2020-07" db="EMBL/GenBank/DDBJ databases">
        <title>Complete genome and description of Corynebacterium incognita strain Marseille-Q3630 sp. nov.</title>
        <authorList>
            <person name="Boxberger M."/>
        </authorList>
    </citation>
    <scope>NUCLEOTIDE SEQUENCE [LARGE SCALE GENOMIC DNA]</scope>
    <source>
        <strain evidence="2 3">Marseille-Q3630</strain>
    </source>
</reference>
<dbReference type="RefSeq" id="WP_185175197.1">
    <property type="nucleotide sequence ID" value="NZ_CP059404.1"/>
</dbReference>
<gene>
    <name evidence="2" type="ORF">H0194_06845</name>
</gene>